<evidence type="ECO:0000259" key="7">
    <source>
        <dbReference type="Pfam" id="PF03799"/>
    </source>
</evidence>
<evidence type="ECO:0000256" key="5">
    <source>
        <dbReference type="ARBA" id="ARBA00023306"/>
    </source>
</evidence>
<keyword evidence="6" id="KW-0472">Membrane</keyword>
<evidence type="ECO:0000256" key="3">
    <source>
        <dbReference type="ARBA" id="ARBA00022692"/>
    </source>
</evidence>
<gene>
    <name evidence="8" type="ORF">SAMN02910417_00533</name>
</gene>
<name>A0A1G6AFR5_EUBOX</name>
<evidence type="ECO:0000313" key="9">
    <source>
        <dbReference type="Proteomes" id="UP000199228"/>
    </source>
</evidence>
<evidence type="ECO:0000256" key="1">
    <source>
        <dbReference type="ARBA" id="ARBA00022475"/>
    </source>
</evidence>
<dbReference type="PANTHER" id="PTHR37820">
    <property type="entry name" value="CELL DIVISION PROTEIN DIVIB"/>
    <property type="match status" value="1"/>
</dbReference>
<dbReference type="GO" id="GO:0005886">
    <property type="term" value="C:plasma membrane"/>
    <property type="evidence" value="ECO:0007669"/>
    <property type="project" value="TreeGrafter"/>
</dbReference>
<proteinExistence type="predicted"/>
<dbReference type="InterPro" id="IPR050487">
    <property type="entry name" value="FtsQ_DivIB"/>
</dbReference>
<dbReference type="Pfam" id="PF03799">
    <property type="entry name" value="FtsQ_DivIB_C"/>
    <property type="match status" value="1"/>
</dbReference>
<evidence type="ECO:0000256" key="2">
    <source>
        <dbReference type="ARBA" id="ARBA00022618"/>
    </source>
</evidence>
<dbReference type="OrthoDB" id="1748794at2"/>
<organism evidence="8 9">
    <name type="scientific">Eubacterium oxidoreducens</name>
    <dbReference type="NCBI Taxonomy" id="1732"/>
    <lineage>
        <taxon>Bacteria</taxon>
        <taxon>Bacillati</taxon>
        <taxon>Bacillota</taxon>
        <taxon>Clostridia</taxon>
        <taxon>Eubacteriales</taxon>
        <taxon>Eubacteriaceae</taxon>
        <taxon>Eubacterium</taxon>
    </lineage>
</organism>
<evidence type="ECO:0000313" key="8">
    <source>
        <dbReference type="EMBL" id="SDB07261.1"/>
    </source>
</evidence>
<dbReference type="AlphaFoldDB" id="A0A1G6AFR5"/>
<dbReference type="PANTHER" id="PTHR37820:SF1">
    <property type="entry name" value="CELL DIVISION PROTEIN FTSQ"/>
    <property type="match status" value="1"/>
</dbReference>
<evidence type="ECO:0000256" key="6">
    <source>
        <dbReference type="SAM" id="Phobius"/>
    </source>
</evidence>
<keyword evidence="9" id="KW-1185">Reference proteome</keyword>
<dbReference type="STRING" id="1732.SAMN02910417_00533"/>
<protein>
    <submittedName>
        <fullName evidence="8">Cell division protein FtsQ</fullName>
    </submittedName>
</protein>
<dbReference type="Proteomes" id="UP000199228">
    <property type="component" value="Unassembled WGS sequence"/>
</dbReference>
<reference evidence="8 9" key="1">
    <citation type="submission" date="2016-10" db="EMBL/GenBank/DDBJ databases">
        <authorList>
            <person name="de Groot N.N."/>
        </authorList>
    </citation>
    <scope>NUCLEOTIDE SEQUENCE [LARGE SCALE GENOMIC DNA]</scope>
    <source>
        <strain evidence="8 9">DSM 3217</strain>
    </source>
</reference>
<dbReference type="RefSeq" id="WP_090171912.1">
    <property type="nucleotide sequence ID" value="NZ_FMXR01000005.1"/>
</dbReference>
<feature type="domain" description="Cell division protein FtsQ/DivIB C-terminal" evidence="7">
    <location>
        <begin position="117"/>
        <end position="224"/>
    </location>
</feature>
<keyword evidence="1" id="KW-1003">Cell membrane</keyword>
<keyword evidence="3 6" id="KW-0812">Transmembrane</keyword>
<evidence type="ECO:0000256" key="4">
    <source>
        <dbReference type="ARBA" id="ARBA00022989"/>
    </source>
</evidence>
<dbReference type="EMBL" id="FMXR01000005">
    <property type="protein sequence ID" value="SDB07261.1"/>
    <property type="molecule type" value="Genomic_DNA"/>
</dbReference>
<keyword evidence="4 6" id="KW-1133">Transmembrane helix</keyword>
<keyword evidence="2 8" id="KW-0132">Cell division</keyword>
<dbReference type="InterPro" id="IPR005548">
    <property type="entry name" value="Cell_div_FtsQ/DivIB_C"/>
</dbReference>
<keyword evidence="5" id="KW-0131">Cell cycle</keyword>
<accession>A0A1G6AFR5</accession>
<feature type="transmembrane region" description="Helical" evidence="6">
    <location>
        <begin position="15"/>
        <end position="37"/>
    </location>
</feature>
<sequence length="249" mass="28766">MIKEERRQERKRKKIGKIILVIVIVFALLALIVWKVFTVKNVEVSGNELYSDTQIQNSVLNDKYSWNTLYVFFKYKFKDTQVIPFVDSMEISMKIPHTIKIEVYEKGLLGYVTLESQKNQYAYFDKDGLVVEVSKRKIEDVPNVTGLSVEKVTANETLPVNNSLLKDLLNLTQTLKKYSITPTKIKCKDNGRFVLKIGKIKVNFGDADNLENKVLRLNEILPQLDGYKGTLHMENYSEQTTDIVFEKSE</sequence>
<dbReference type="GO" id="GO:0051301">
    <property type="term" value="P:cell division"/>
    <property type="evidence" value="ECO:0007669"/>
    <property type="project" value="UniProtKB-KW"/>
</dbReference>